<dbReference type="InterPro" id="IPR051320">
    <property type="entry name" value="Viral_Replic_Matur_Polypro"/>
</dbReference>
<dbReference type="Gene3D" id="3.30.70.270">
    <property type="match status" value="2"/>
</dbReference>
<evidence type="ECO:0000256" key="4">
    <source>
        <dbReference type="ARBA" id="ARBA00022722"/>
    </source>
</evidence>
<sequence length="318" mass="36495">MFDHLNGAKYYYKLSLKLGYHQIPIGEEDKPKTAFRTSRALFEFSVISQGLKNGSPTLQRIIDTILGQLRWDCRMAYIDDIIVYSETFDDHIKHLDQVYSALSTANFRLKIDKCDICKNGIKFLGHQITDDGILPLEEKVSAIRNIPTRKTAKATVSFVKAAEYYRNHITGFSKLAASLHKFAKYGRNHKFKWGAKEEEDFQKSKDALTSCQVLHCPQPHLSFRIQTDASNIGIGGVLMQVHPDGNGTIAYMSKTLKLSERKWTTTERECLAIAEAIKLWNPYIAGTEFEVYTDHHSLYWLTKQSQNNPRLDRWRLAL</sequence>
<dbReference type="Proteomes" id="UP000677228">
    <property type="component" value="Unassembled WGS sequence"/>
</dbReference>
<dbReference type="GO" id="GO:0004519">
    <property type="term" value="F:endonuclease activity"/>
    <property type="evidence" value="ECO:0007669"/>
    <property type="project" value="UniProtKB-KW"/>
</dbReference>
<keyword evidence="1" id="KW-0645">Protease</keyword>
<dbReference type="AlphaFoldDB" id="A0A8S2D1L6"/>
<dbReference type="Pfam" id="PF17917">
    <property type="entry name" value="RT_RNaseH"/>
    <property type="match status" value="1"/>
</dbReference>
<dbReference type="Gene3D" id="3.10.10.10">
    <property type="entry name" value="HIV Type 1 Reverse Transcriptase, subunit A, domain 1"/>
    <property type="match status" value="1"/>
</dbReference>
<keyword evidence="2" id="KW-0808">Transferase</keyword>
<dbReference type="CDD" id="cd01647">
    <property type="entry name" value="RT_LTR"/>
    <property type="match status" value="1"/>
</dbReference>
<evidence type="ECO:0000256" key="3">
    <source>
        <dbReference type="ARBA" id="ARBA00022695"/>
    </source>
</evidence>
<dbReference type="InterPro" id="IPR041373">
    <property type="entry name" value="RT_RNaseH"/>
</dbReference>
<evidence type="ECO:0000256" key="2">
    <source>
        <dbReference type="ARBA" id="ARBA00022679"/>
    </source>
</evidence>
<dbReference type="GO" id="GO:0003964">
    <property type="term" value="F:RNA-directed DNA polymerase activity"/>
    <property type="evidence" value="ECO:0007669"/>
    <property type="project" value="UniProtKB-KW"/>
</dbReference>
<keyword evidence="4" id="KW-0540">Nuclease</keyword>
<evidence type="ECO:0000256" key="8">
    <source>
        <dbReference type="ARBA" id="ARBA00022918"/>
    </source>
</evidence>
<dbReference type="InterPro" id="IPR043128">
    <property type="entry name" value="Rev_trsase/Diguanyl_cyclase"/>
</dbReference>
<feature type="domain" description="Reverse transcriptase" evidence="9">
    <location>
        <begin position="1"/>
        <end position="128"/>
    </location>
</feature>
<keyword evidence="6" id="KW-0255">Endonuclease</keyword>
<dbReference type="PANTHER" id="PTHR33064">
    <property type="entry name" value="POL PROTEIN"/>
    <property type="match status" value="1"/>
</dbReference>
<dbReference type="SUPFAM" id="SSF56672">
    <property type="entry name" value="DNA/RNA polymerases"/>
    <property type="match status" value="1"/>
</dbReference>
<evidence type="ECO:0000259" key="9">
    <source>
        <dbReference type="PROSITE" id="PS50878"/>
    </source>
</evidence>
<evidence type="ECO:0000256" key="6">
    <source>
        <dbReference type="ARBA" id="ARBA00022759"/>
    </source>
</evidence>
<gene>
    <name evidence="10" type="ORF">OVA965_LOCUS7516</name>
    <name evidence="11" type="ORF">TMI583_LOCUS7511</name>
</gene>
<name>A0A8S2D1L6_9BILA</name>
<reference evidence="10" key="1">
    <citation type="submission" date="2021-02" db="EMBL/GenBank/DDBJ databases">
        <authorList>
            <person name="Nowell W R."/>
        </authorList>
    </citation>
    <scope>NUCLEOTIDE SEQUENCE</scope>
</reference>
<dbReference type="PROSITE" id="PS50878">
    <property type="entry name" value="RT_POL"/>
    <property type="match status" value="1"/>
</dbReference>
<evidence type="ECO:0000256" key="1">
    <source>
        <dbReference type="ARBA" id="ARBA00022670"/>
    </source>
</evidence>
<keyword evidence="5" id="KW-0064">Aspartyl protease</keyword>
<dbReference type="Pfam" id="PF00078">
    <property type="entry name" value="RVT_1"/>
    <property type="match status" value="1"/>
</dbReference>
<dbReference type="FunFam" id="3.10.20.370:FF:000001">
    <property type="entry name" value="Retrovirus-related Pol polyprotein from transposon 17.6-like protein"/>
    <property type="match status" value="1"/>
</dbReference>
<accession>A0A8S2D1L6</accession>
<keyword evidence="8" id="KW-0695">RNA-directed DNA polymerase</keyword>
<dbReference type="EMBL" id="CAJNOK010002405">
    <property type="protein sequence ID" value="CAF0858563.1"/>
    <property type="molecule type" value="Genomic_DNA"/>
</dbReference>
<evidence type="ECO:0000313" key="12">
    <source>
        <dbReference type="Proteomes" id="UP000677228"/>
    </source>
</evidence>
<dbReference type="InterPro" id="IPR043502">
    <property type="entry name" value="DNA/RNA_pol_sf"/>
</dbReference>
<dbReference type="EMBL" id="CAJOBA010002405">
    <property type="protein sequence ID" value="CAF3643532.1"/>
    <property type="molecule type" value="Genomic_DNA"/>
</dbReference>
<dbReference type="GO" id="GO:0006508">
    <property type="term" value="P:proteolysis"/>
    <property type="evidence" value="ECO:0007669"/>
    <property type="project" value="UniProtKB-KW"/>
</dbReference>
<proteinExistence type="predicted"/>
<evidence type="ECO:0000256" key="5">
    <source>
        <dbReference type="ARBA" id="ARBA00022750"/>
    </source>
</evidence>
<evidence type="ECO:0000313" key="11">
    <source>
        <dbReference type="EMBL" id="CAF3643532.1"/>
    </source>
</evidence>
<protein>
    <recommendedName>
        <fullName evidence="9">Reverse transcriptase domain-containing protein</fullName>
    </recommendedName>
</protein>
<dbReference type="Proteomes" id="UP000682733">
    <property type="component" value="Unassembled WGS sequence"/>
</dbReference>
<dbReference type="GO" id="GO:0004190">
    <property type="term" value="F:aspartic-type endopeptidase activity"/>
    <property type="evidence" value="ECO:0007669"/>
    <property type="project" value="UniProtKB-KW"/>
</dbReference>
<keyword evidence="7" id="KW-0378">Hydrolase</keyword>
<dbReference type="InterPro" id="IPR000477">
    <property type="entry name" value="RT_dom"/>
</dbReference>
<keyword evidence="3" id="KW-0548">Nucleotidyltransferase</keyword>
<comment type="caution">
    <text evidence="10">The sequence shown here is derived from an EMBL/GenBank/DDBJ whole genome shotgun (WGS) entry which is preliminary data.</text>
</comment>
<dbReference type="PANTHER" id="PTHR33064:SF37">
    <property type="entry name" value="RIBONUCLEASE H"/>
    <property type="match status" value="1"/>
</dbReference>
<evidence type="ECO:0000313" key="10">
    <source>
        <dbReference type="EMBL" id="CAF0858563.1"/>
    </source>
</evidence>
<dbReference type="CDD" id="cd09274">
    <property type="entry name" value="RNase_HI_RT_Ty3"/>
    <property type="match status" value="1"/>
</dbReference>
<evidence type="ECO:0000256" key="7">
    <source>
        <dbReference type="ARBA" id="ARBA00022801"/>
    </source>
</evidence>
<organism evidence="10 12">
    <name type="scientific">Didymodactylos carnosus</name>
    <dbReference type="NCBI Taxonomy" id="1234261"/>
    <lineage>
        <taxon>Eukaryota</taxon>
        <taxon>Metazoa</taxon>
        <taxon>Spiralia</taxon>
        <taxon>Gnathifera</taxon>
        <taxon>Rotifera</taxon>
        <taxon>Eurotatoria</taxon>
        <taxon>Bdelloidea</taxon>
        <taxon>Philodinida</taxon>
        <taxon>Philodinidae</taxon>
        <taxon>Didymodactylos</taxon>
    </lineage>
</organism>